<dbReference type="CDD" id="cd16377">
    <property type="entry name" value="23S_rRNA_IVP_like"/>
    <property type="match status" value="1"/>
</dbReference>
<dbReference type="Pfam" id="PF05635">
    <property type="entry name" value="23S_rRNA_IVP"/>
    <property type="match status" value="1"/>
</dbReference>
<dbReference type="InterPro" id="IPR012657">
    <property type="entry name" value="23S_rRNA-intervening_sequence"/>
</dbReference>
<sequence>MYHEKLDVWQRSCELSVRIYRETDNVKDWGFRNQITRSSLSVPSNIAEGIEKPTAKDKQKFLYIAKGSLAELKTQFIIGEKINYIPQEITKECKQEIEVIDFMLTRLISSISGKG</sequence>
<dbReference type="NCBIfam" id="TIGR02436">
    <property type="entry name" value="four helix bundle protein"/>
    <property type="match status" value="1"/>
</dbReference>
<dbReference type="RefSeq" id="WP_138319753.1">
    <property type="nucleotide sequence ID" value="NZ_VCBC01000008.1"/>
</dbReference>
<gene>
    <name evidence="1" type="ORF">FE810_09150</name>
</gene>
<evidence type="ECO:0000313" key="1">
    <source>
        <dbReference type="EMBL" id="TLU65083.1"/>
    </source>
</evidence>
<dbReference type="Proteomes" id="UP000307790">
    <property type="component" value="Unassembled WGS sequence"/>
</dbReference>
<dbReference type="PANTHER" id="PTHR38471:SF2">
    <property type="entry name" value="FOUR HELIX BUNDLE PROTEIN"/>
    <property type="match status" value="1"/>
</dbReference>
<name>A0A5R9IKU1_9GAMM</name>
<keyword evidence="2" id="KW-1185">Reference proteome</keyword>
<dbReference type="InterPro" id="IPR036583">
    <property type="entry name" value="23S_rRNA_IVS_sf"/>
</dbReference>
<accession>A0A5R9IKU1</accession>
<dbReference type="SUPFAM" id="SSF158446">
    <property type="entry name" value="IVS-encoded protein-like"/>
    <property type="match status" value="1"/>
</dbReference>
<comment type="caution">
    <text evidence="1">The sequence shown here is derived from an EMBL/GenBank/DDBJ whole genome shotgun (WGS) entry which is preliminary data.</text>
</comment>
<dbReference type="OrthoDB" id="160990at2"/>
<dbReference type="EMBL" id="VCBC01000008">
    <property type="protein sequence ID" value="TLU65083.1"/>
    <property type="molecule type" value="Genomic_DNA"/>
</dbReference>
<dbReference type="NCBIfam" id="NF008912">
    <property type="entry name" value="PRK12275.1-6"/>
    <property type="match status" value="1"/>
</dbReference>
<evidence type="ECO:0000313" key="2">
    <source>
        <dbReference type="Proteomes" id="UP000307790"/>
    </source>
</evidence>
<dbReference type="AlphaFoldDB" id="A0A5R9IKU1"/>
<dbReference type="PANTHER" id="PTHR38471">
    <property type="entry name" value="FOUR HELIX BUNDLE PROTEIN"/>
    <property type="match status" value="1"/>
</dbReference>
<dbReference type="Gene3D" id="1.20.1440.60">
    <property type="entry name" value="23S rRNA-intervening sequence"/>
    <property type="match status" value="1"/>
</dbReference>
<protein>
    <submittedName>
        <fullName evidence="1">Four helix bundle protein</fullName>
    </submittedName>
</protein>
<proteinExistence type="predicted"/>
<reference evidence="1 2" key="1">
    <citation type="submission" date="2019-05" db="EMBL/GenBank/DDBJ databases">
        <title>Genome sequences of Thalassotalea litorea 1K03283.</title>
        <authorList>
            <person name="Zhang D."/>
        </authorList>
    </citation>
    <scope>NUCLEOTIDE SEQUENCE [LARGE SCALE GENOMIC DNA]</scope>
    <source>
        <strain evidence="1 2">MCCC 1K03283</strain>
    </source>
</reference>
<organism evidence="1 2">
    <name type="scientific">Thalassotalea litorea</name>
    <dbReference type="NCBI Taxonomy" id="2020715"/>
    <lineage>
        <taxon>Bacteria</taxon>
        <taxon>Pseudomonadati</taxon>
        <taxon>Pseudomonadota</taxon>
        <taxon>Gammaproteobacteria</taxon>
        <taxon>Alteromonadales</taxon>
        <taxon>Colwelliaceae</taxon>
        <taxon>Thalassotalea</taxon>
    </lineage>
</organism>